<dbReference type="AlphaFoldDB" id="A0AAD5MGF9"/>
<protein>
    <submittedName>
        <fullName evidence="2">Uncharacterized protein</fullName>
    </submittedName>
</protein>
<keyword evidence="3" id="KW-1185">Reference proteome</keyword>
<dbReference type="SMART" id="SM00028">
    <property type="entry name" value="TPR"/>
    <property type="match status" value="2"/>
</dbReference>
<organism evidence="2 3">
    <name type="scientific">Pythium insidiosum</name>
    <name type="common">Pythiosis disease agent</name>
    <dbReference type="NCBI Taxonomy" id="114742"/>
    <lineage>
        <taxon>Eukaryota</taxon>
        <taxon>Sar</taxon>
        <taxon>Stramenopiles</taxon>
        <taxon>Oomycota</taxon>
        <taxon>Peronosporomycetes</taxon>
        <taxon>Pythiales</taxon>
        <taxon>Pythiaceae</taxon>
        <taxon>Pythium</taxon>
    </lineage>
</organism>
<evidence type="ECO:0000313" key="3">
    <source>
        <dbReference type="Proteomes" id="UP001209570"/>
    </source>
</evidence>
<feature type="repeat" description="TPR" evidence="1">
    <location>
        <begin position="324"/>
        <end position="357"/>
    </location>
</feature>
<dbReference type="PROSITE" id="PS50005">
    <property type="entry name" value="TPR"/>
    <property type="match status" value="1"/>
</dbReference>
<name>A0AAD5MGF9_PYTIN</name>
<accession>A0AAD5MGF9</accession>
<dbReference type="EMBL" id="JAKCXM010000027">
    <property type="protein sequence ID" value="KAJ0406905.1"/>
    <property type="molecule type" value="Genomic_DNA"/>
</dbReference>
<gene>
    <name evidence="2" type="ORF">P43SY_001756</name>
</gene>
<dbReference type="Proteomes" id="UP001209570">
    <property type="component" value="Unassembled WGS sequence"/>
</dbReference>
<keyword evidence="1" id="KW-0802">TPR repeat</keyword>
<comment type="caution">
    <text evidence="2">The sequence shown here is derived from an EMBL/GenBank/DDBJ whole genome shotgun (WGS) entry which is preliminary data.</text>
</comment>
<sequence length="467" mass="51415">MQTPRDADGREPTAVASLVARLRLRLRCAPPLAAAEAPQRHAKRDDALLWALPAGQSASSSATRRRRGLHAFVRMLCRRFAGSLVVRGKLLNHEELLVRQVARLPLDEPARYRDGEVVLLPDAAAMRFVVHCGDAPESCIGQENVSAVVVAPTLPWQTTTRGVHASHSAALQSKTRSRIDALWSASGVRSLEAAGQVFGFDVSAFLAVVDRRIPADEEEDEDVERSANERIERHSAFTDLRGVQSMMRRSGLDARQWLSMAETPRDVELRDGNAKWSYSALAAAQKARWSNDRVARGDELAKSGQKKQALVEFTGAIKLDDGNAVAWARRGSLHLELRQYEDAIRDLERVVQLNSGDAESLESLLRAKSKLSHSKHVVTSVTAMAPTAETIKSVDPVGHVSSKSKLEALETDRLRRLLEEEEDARRRKKPAATATWSLITDEIAFPLSLSLSLSLSQSVSVQRASWA</sequence>
<reference evidence="2" key="1">
    <citation type="submission" date="2021-12" db="EMBL/GenBank/DDBJ databases">
        <title>Prjna785345.</title>
        <authorList>
            <person name="Rujirawat T."/>
            <person name="Krajaejun T."/>
        </authorList>
    </citation>
    <scope>NUCLEOTIDE SEQUENCE</scope>
    <source>
        <strain evidence="2">Pi057C3</strain>
    </source>
</reference>
<evidence type="ECO:0000256" key="1">
    <source>
        <dbReference type="PROSITE-ProRule" id="PRU00339"/>
    </source>
</evidence>
<dbReference type="InterPro" id="IPR019734">
    <property type="entry name" value="TPR_rpt"/>
</dbReference>
<evidence type="ECO:0000313" key="2">
    <source>
        <dbReference type="EMBL" id="KAJ0406905.1"/>
    </source>
</evidence>
<proteinExistence type="predicted"/>
<dbReference type="SUPFAM" id="SSF48452">
    <property type="entry name" value="TPR-like"/>
    <property type="match status" value="1"/>
</dbReference>
<dbReference type="InterPro" id="IPR011990">
    <property type="entry name" value="TPR-like_helical_dom_sf"/>
</dbReference>
<dbReference type="Gene3D" id="1.25.40.10">
    <property type="entry name" value="Tetratricopeptide repeat domain"/>
    <property type="match status" value="1"/>
</dbReference>